<feature type="transmembrane region" description="Helical" evidence="2">
    <location>
        <begin position="338"/>
        <end position="364"/>
    </location>
</feature>
<feature type="transmembrane region" description="Helical" evidence="2">
    <location>
        <begin position="309"/>
        <end position="331"/>
    </location>
</feature>
<proteinExistence type="predicted"/>
<feature type="transmembrane region" description="Helical" evidence="2">
    <location>
        <begin position="108"/>
        <end position="129"/>
    </location>
</feature>
<dbReference type="InterPro" id="IPR018580">
    <property type="entry name" value="Uncharacterised_YfhO"/>
</dbReference>
<keyword evidence="2" id="KW-1133">Transmembrane helix</keyword>
<reference evidence="4" key="1">
    <citation type="journal article" date="2022" name="Int. J. Syst. Evol. Microbiol.">
        <title>Anaeromyxobacter oryzae sp. nov., Anaeromyxobacter diazotrophicus sp. nov. and Anaeromyxobacter paludicola sp. nov., isolated from paddy soils.</title>
        <authorList>
            <person name="Itoh H."/>
            <person name="Xu Z."/>
            <person name="Mise K."/>
            <person name="Masuda Y."/>
            <person name="Ushijima N."/>
            <person name="Hayakawa C."/>
            <person name="Shiratori Y."/>
            <person name="Senoo K."/>
        </authorList>
    </citation>
    <scope>NUCLEOTIDE SEQUENCE [LARGE SCALE GENOMIC DNA]</scope>
    <source>
        <strain evidence="4">Red232</strain>
    </source>
</reference>
<feature type="transmembrane region" description="Helical" evidence="2">
    <location>
        <begin position="26"/>
        <end position="49"/>
    </location>
</feature>
<feature type="transmembrane region" description="Helical" evidence="2">
    <location>
        <begin position="471"/>
        <end position="491"/>
    </location>
</feature>
<feature type="transmembrane region" description="Helical" evidence="2">
    <location>
        <begin position="234"/>
        <end position="255"/>
    </location>
</feature>
<dbReference type="PANTHER" id="PTHR38454">
    <property type="entry name" value="INTEGRAL MEMBRANE PROTEIN-RELATED"/>
    <property type="match status" value="1"/>
</dbReference>
<sequence>MTSRSRAQADAKLAARSASGTARRHVAILVAGIALFLSPAWLGGGLLLARDGGRMHAPVKRFLASELAGGHLPEWNPYLGLGMPVVGAAVDAVQHPFTLLLLVLPAEWALTAWVLLSVVAAALGASWWARVLGASRAAGLVAGFGFALAGPIVSATDNVTYLTAVATLPAFFAAAHLWIARGGPARLAALAGLSYLLAAAGDAQSWGFAALALPVLAVGLGEGDGAGRRLLRGVAAAAVATVAAAPVLLPLALWLPHSSRAGAIDAVARQRWSLAPVRLLEIAVPHLLRAPPGAKIWPLHVALADSSSLAPWAVSVYLGATALVLAAFAALRDRRARLLLAAVGLVCWMALGDHAGFGGIAAALPILRGLRYWEKMAPWAALFLAQAAALAVDRLDGDALAARRLAAASAGVAALALAGALLAGALPTHLPPDLARDLADNLRDGFLHAAAFSGALAAAIAVSARRGRSAMAAGVVAVVALDLAAANVGAYELHSPAVAVSPGPLAAYLRARPGIERVVTPFEPLVDRPGLTADESSNLLGARTLASAWNVGERVGNFDTYTGAAPARADEIERRLSPDRLLPVVGLWGVAHVVVPGRADQAEKLGLRPPIQIEAEDPTAPAWLVAVPHRPRAYLASRVREASADEARAFALDPASAASDLTVVEGVGRAVPGGSGGEVVLEVETSTSVRLAVRTATPALLVLNDAWAPGWTALVDGAPVAVLRANYLVRSVEVPAGLHRVIFRYRTPGLLAGWLVAAAGGLALVAWHARRRLRSQRGGDPGRAGGPRGPIRPGDGPSASTDPVPDPADDRSAARVNRA</sequence>
<keyword evidence="4" id="KW-1185">Reference proteome</keyword>
<feature type="transmembrane region" description="Helical" evidence="2">
    <location>
        <begin position="446"/>
        <end position="464"/>
    </location>
</feature>
<gene>
    <name evidence="3" type="ORF">AMOR_32820</name>
</gene>
<feature type="transmembrane region" description="Helical" evidence="2">
    <location>
        <begin position="405"/>
        <end position="426"/>
    </location>
</feature>
<evidence type="ECO:0008006" key="5">
    <source>
        <dbReference type="Google" id="ProtNLM"/>
    </source>
</evidence>
<evidence type="ECO:0000313" key="3">
    <source>
        <dbReference type="EMBL" id="BDG04286.1"/>
    </source>
</evidence>
<accession>A0ABN6MTN8</accession>
<evidence type="ECO:0000256" key="2">
    <source>
        <dbReference type="SAM" id="Phobius"/>
    </source>
</evidence>
<dbReference type="Pfam" id="PF09586">
    <property type="entry name" value="YfhO"/>
    <property type="match status" value="1"/>
</dbReference>
<feature type="compositionally biased region" description="Gly residues" evidence="1">
    <location>
        <begin position="779"/>
        <end position="788"/>
    </location>
</feature>
<protein>
    <recommendedName>
        <fullName evidence="5">YfhO family protein</fullName>
    </recommendedName>
</protein>
<feature type="transmembrane region" description="Helical" evidence="2">
    <location>
        <begin position="136"/>
        <end position="153"/>
    </location>
</feature>
<dbReference type="PANTHER" id="PTHR38454:SF1">
    <property type="entry name" value="INTEGRAL MEMBRANE PROTEIN"/>
    <property type="match status" value="1"/>
</dbReference>
<keyword evidence="2" id="KW-0812">Transmembrane</keyword>
<feature type="transmembrane region" description="Helical" evidence="2">
    <location>
        <begin position="749"/>
        <end position="767"/>
    </location>
</feature>
<organism evidence="3 4">
    <name type="scientific">Anaeromyxobacter oryzae</name>
    <dbReference type="NCBI Taxonomy" id="2918170"/>
    <lineage>
        <taxon>Bacteria</taxon>
        <taxon>Pseudomonadati</taxon>
        <taxon>Myxococcota</taxon>
        <taxon>Myxococcia</taxon>
        <taxon>Myxococcales</taxon>
        <taxon>Cystobacterineae</taxon>
        <taxon>Anaeromyxobacteraceae</taxon>
        <taxon>Anaeromyxobacter</taxon>
    </lineage>
</organism>
<keyword evidence="2" id="KW-0472">Membrane</keyword>
<evidence type="ECO:0000256" key="1">
    <source>
        <dbReference type="SAM" id="MobiDB-lite"/>
    </source>
</evidence>
<feature type="transmembrane region" description="Helical" evidence="2">
    <location>
        <begin position="376"/>
        <end position="393"/>
    </location>
</feature>
<feature type="transmembrane region" description="Helical" evidence="2">
    <location>
        <begin position="159"/>
        <end position="179"/>
    </location>
</feature>
<dbReference type="Proteomes" id="UP001162891">
    <property type="component" value="Chromosome"/>
</dbReference>
<name>A0ABN6MTN8_9BACT</name>
<dbReference type="EMBL" id="AP025591">
    <property type="protein sequence ID" value="BDG04286.1"/>
    <property type="molecule type" value="Genomic_DNA"/>
</dbReference>
<evidence type="ECO:0000313" key="4">
    <source>
        <dbReference type="Proteomes" id="UP001162891"/>
    </source>
</evidence>
<dbReference type="RefSeq" id="WP_248352649.1">
    <property type="nucleotide sequence ID" value="NZ_AP025591.1"/>
</dbReference>
<feature type="region of interest" description="Disordered" evidence="1">
    <location>
        <begin position="775"/>
        <end position="819"/>
    </location>
</feature>